<feature type="transmembrane region" description="Helical" evidence="7">
    <location>
        <begin position="209"/>
        <end position="235"/>
    </location>
</feature>
<accession>A0A2P5BNZ3</accession>
<reference evidence="9" key="1">
    <citation type="submission" date="2016-06" db="EMBL/GenBank/DDBJ databases">
        <title>Parallel loss of symbiosis genes in relatives of nitrogen-fixing non-legume Parasponia.</title>
        <authorList>
            <person name="Van Velzen R."/>
            <person name="Holmer R."/>
            <person name="Bu F."/>
            <person name="Rutten L."/>
            <person name="Van Zeijl A."/>
            <person name="Liu W."/>
            <person name="Santuari L."/>
            <person name="Cao Q."/>
            <person name="Sharma T."/>
            <person name="Shen D."/>
            <person name="Roswanjaya Y."/>
            <person name="Wardhani T."/>
            <person name="Kalhor M.S."/>
            <person name="Jansen J."/>
            <person name="Van den Hoogen J."/>
            <person name="Gungor B."/>
            <person name="Hartog M."/>
            <person name="Hontelez J."/>
            <person name="Verver J."/>
            <person name="Yang W.-C."/>
            <person name="Schijlen E."/>
            <person name="Repin R."/>
            <person name="Schilthuizen M."/>
            <person name="Schranz E."/>
            <person name="Heidstra R."/>
            <person name="Miyata K."/>
            <person name="Fedorova E."/>
            <person name="Kohlen W."/>
            <person name="Bisseling T."/>
            <person name="Smit S."/>
            <person name="Geurts R."/>
        </authorList>
    </citation>
    <scope>NUCLEOTIDE SEQUENCE [LARGE SCALE GENOMIC DNA]</scope>
    <source>
        <strain evidence="9">cv. WU1-14</strain>
    </source>
</reference>
<comment type="similarity">
    <text evidence="2">Belongs to the major facilitator superfamily. Proton-dependent oligopeptide transporter (POT/PTR) (TC 2.A.17) family.</text>
</comment>
<dbReference type="GO" id="GO:0022857">
    <property type="term" value="F:transmembrane transporter activity"/>
    <property type="evidence" value="ECO:0007669"/>
    <property type="project" value="InterPro"/>
</dbReference>
<feature type="transmembrane region" description="Helical" evidence="7">
    <location>
        <begin position="482"/>
        <end position="503"/>
    </location>
</feature>
<evidence type="ECO:0000256" key="1">
    <source>
        <dbReference type="ARBA" id="ARBA00004141"/>
    </source>
</evidence>
<evidence type="ECO:0000256" key="5">
    <source>
        <dbReference type="ARBA" id="ARBA00023136"/>
    </source>
</evidence>
<dbReference type="CDD" id="cd17416">
    <property type="entry name" value="MFS_NPF1_2"/>
    <property type="match status" value="1"/>
</dbReference>
<feature type="transmembrane region" description="Helical" evidence="7">
    <location>
        <begin position="92"/>
        <end position="112"/>
    </location>
</feature>
<dbReference type="EMBL" id="JXTB01000244">
    <property type="protein sequence ID" value="PON50527.1"/>
    <property type="molecule type" value="Genomic_DNA"/>
</dbReference>
<feature type="compositionally biased region" description="Basic and acidic residues" evidence="6">
    <location>
        <begin position="576"/>
        <end position="594"/>
    </location>
</feature>
<evidence type="ECO:0000256" key="2">
    <source>
        <dbReference type="ARBA" id="ARBA00005982"/>
    </source>
</evidence>
<dbReference type="PANTHER" id="PTHR11654">
    <property type="entry name" value="OLIGOPEPTIDE TRANSPORTER-RELATED"/>
    <property type="match status" value="1"/>
</dbReference>
<evidence type="ECO:0000256" key="7">
    <source>
        <dbReference type="SAM" id="Phobius"/>
    </source>
</evidence>
<organism evidence="8 9">
    <name type="scientific">Parasponia andersonii</name>
    <name type="common">Sponia andersonii</name>
    <dbReference type="NCBI Taxonomy" id="3476"/>
    <lineage>
        <taxon>Eukaryota</taxon>
        <taxon>Viridiplantae</taxon>
        <taxon>Streptophyta</taxon>
        <taxon>Embryophyta</taxon>
        <taxon>Tracheophyta</taxon>
        <taxon>Spermatophyta</taxon>
        <taxon>Magnoliopsida</taxon>
        <taxon>eudicotyledons</taxon>
        <taxon>Gunneridae</taxon>
        <taxon>Pentapetalae</taxon>
        <taxon>rosids</taxon>
        <taxon>fabids</taxon>
        <taxon>Rosales</taxon>
        <taxon>Cannabaceae</taxon>
        <taxon>Parasponia</taxon>
    </lineage>
</organism>
<protein>
    <submittedName>
        <fullName evidence="8">Proton-dependent oligopeptide transporter</fullName>
    </submittedName>
</protein>
<keyword evidence="5 7" id="KW-0472">Membrane</keyword>
<feature type="transmembrane region" description="Helical" evidence="7">
    <location>
        <begin position="410"/>
        <end position="427"/>
    </location>
</feature>
<dbReference type="SUPFAM" id="SSF103473">
    <property type="entry name" value="MFS general substrate transporter"/>
    <property type="match status" value="1"/>
</dbReference>
<dbReference type="Pfam" id="PF00854">
    <property type="entry name" value="PTR2"/>
    <property type="match status" value="1"/>
</dbReference>
<dbReference type="OrthoDB" id="8904098at2759"/>
<feature type="transmembrane region" description="Helical" evidence="7">
    <location>
        <begin position="57"/>
        <end position="80"/>
    </location>
</feature>
<evidence type="ECO:0000313" key="9">
    <source>
        <dbReference type="Proteomes" id="UP000237105"/>
    </source>
</evidence>
<name>A0A2P5BNZ3_PARAD</name>
<proteinExistence type="inferred from homology"/>
<dbReference type="GO" id="GO:0016020">
    <property type="term" value="C:membrane"/>
    <property type="evidence" value="ECO:0007669"/>
    <property type="project" value="UniProtKB-SubCell"/>
</dbReference>
<evidence type="ECO:0000313" key="8">
    <source>
        <dbReference type="EMBL" id="PON50527.1"/>
    </source>
</evidence>
<feature type="transmembrane region" description="Helical" evidence="7">
    <location>
        <begin position="529"/>
        <end position="552"/>
    </location>
</feature>
<sequence>MEISLEQMKNTQKTEIKKGGLRTMPFIISNEAFEKLASIGLHANMINYLRKEYHLDVATGLTILFLWGAISNFTPIIGAFLSDSHLGRFRVIALGTTTTLLGMFVLWLTAIIPQARPPQCDIEKAGQNRVPANLGQLVLLLFSFSLMSVGAGGVRPCSMAFGADQLDRPENPKNGRVLQSFFNWYYASVGVSMMISVTVIVYLQEKRGWIVGFGVPAGLMLLSTVLFFSGSSLYVRVNANKNLFAGFAYVVAASWKNRHLALPPENFDAWYYLKGSKLVRPTDKLRFLNKACIIKNPEKDLTPEGLALDPWSLSTVKQVEELKAILKVIPIWSTGIFIAAIVSQQSVYLTLAKTTDRNLTPHFKIPPGSFVIFSILTMLLWVALYDRAVVHLVSSLTNRRRRGLSFKQRMGIGLAIACVAMAVAAAVESKRRRLAVVYGETMSWVWLVPQYCLIGLAEAFNAIGQIEFYYSQFPKTMTSIAIALFALGMGFGNLIAALIVRIVNEWSGNEKSGKVEWVSNDPNKGHYDYYCWVLTALGLVNLVYYLVCSWAYGPCQERKVWDFEEGQVEGLEVDLGKSKGENGKEEECLTKSEESSSIVFNAA</sequence>
<comment type="subcellular location">
    <subcellularLocation>
        <location evidence="1">Membrane</location>
        <topology evidence="1">Multi-pass membrane protein</topology>
    </subcellularLocation>
</comment>
<feature type="region of interest" description="Disordered" evidence="6">
    <location>
        <begin position="576"/>
        <end position="603"/>
    </location>
</feature>
<keyword evidence="4 7" id="KW-1133">Transmembrane helix</keyword>
<dbReference type="InterPro" id="IPR000109">
    <property type="entry name" value="POT_fam"/>
</dbReference>
<keyword evidence="9" id="KW-1185">Reference proteome</keyword>
<gene>
    <name evidence="8" type="primary">PanNPF3</name>
    <name evidence="8" type="ORF">PanWU01x14_222420</name>
</gene>
<feature type="transmembrane region" description="Helical" evidence="7">
    <location>
        <begin position="368"/>
        <end position="389"/>
    </location>
</feature>
<dbReference type="STRING" id="3476.A0A2P5BNZ3"/>
<comment type="caution">
    <text evidence="8">The sequence shown here is derived from an EMBL/GenBank/DDBJ whole genome shotgun (WGS) entry which is preliminary data.</text>
</comment>
<feature type="transmembrane region" description="Helical" evidence="7">
    <location>
        <begin position="447"/>
        <end position="470"/>
    </location>
</feature>
<keyword evidence="3 7" id="KW-0812">Transmembrane</keyword>
<dbReference type="Proteomes" id="UP000237105">
    <property type="component" value="Unassembled WGS sequence"/>
</dbReference>
<evidence type="ECO:0000256" key="3">
    <source>
        <dbReference type="ARBA" id="ARBA00022692"/>
    </source>
</evidence>
<feature type="transmembrane region" description="Helical" evidence="7">
    <location>
        <begin position="184"/>
        <end position="203"/>
    </location>
</feature>
<evidence type="ECO:0000256" key="4">
    <source>
        <dbReference type="ARBA" id="ARBA00022989"/>
    </source>
</evidence>
<dbReference type="InterPro" id="IPR036259">
    <property type="entry name" value="MFS_trans_sf"/>
</dbReference>
<feature type="transmembrane region" description="Helical" evidence="7">
    <location>
        <begin position="324"/>
        <end position="348"/>
    </location>
</feature>
<dbReference type="Gene3D" id="1.20.1250.20">
    <property type="entry name" value="MFS general substrate transporter like domains"/>
    <property type="match status" value="1"/>
</dbReference>
<evidence type="ECO:0000256" key="6">
    <source>
        <dbReference type="SAM" id="MobiDB-lite"/>
    </source>
</evidence>
<dbReference type="AlphaFoldDB" id="A0A2P5BNZ3"/>